<evidence type="ECO:0000256" key="5">
    <source>
        <dbReference type="SAM" id="MobiDB-lite"/>
    </source>
</evidence>
<dbReference type="InterPro" id="IPR013083">
    <property type="entry name" value="Znf_RING/FYVE/PHD"/>
</dbReference>
<dbReference type="Pfam" id="PF01363">
    <property type="entry name" value="FYVE"/>
    <property type="match status" value="1"/>
</dbReference>
<dbReference type="GO" id="GO:0008270">
    <property type="term" value="F:zinc ion binding"/>
    <property type="evidence" value="ECO:0007669"/>
    <property type="project" value="UniProtKB-KW"/>
</dbReference>
<protein>
    <recommendedName>
        <fullName evidence="6">FYVE-type domain-containing protein</fullName>
    </recommendedName>
</protein>
<evidence type="ECO:0000313" key="8">
    <source>
        <dbReference type="Proteomes" id="UP000030762"/>
    </source>
</evidence>
<dbReference type="InterPro" id="IPR011011">
    <property type="entry name" value="Znf_FYVE_PHD"/>
</dbReference>
<name>T0RRE9_SAPDV</name>
<dbReference type="GeneID" id="19947981"/>
<organism evidence="7 8">
    <name type="scientific">Saprolegnia diclina (strain VS20)</name>
    <dbReference type="NCBI Taxonomy" id="1156394"/>
    <lineage>
        <taxon>Eukaryota</taxon>
        <taxon>Sar</taxon>
        <taxon>Stramenopiles</taxon>
        <taxon>Oomycota</taxon>
        <taxon>Saprolegniomycetes</taxon>
        <taxon>Saprolegniales</taxon>
        <taxon>Saprolegniaceae</taxon>
        <taxon>Saprolegnia</taxon>
    </lineage>
</organism>
<evidence type="ECO:0000256" key="2">
    <source>
        <dbReference type="ARBA" id="ARBA00022771"/>
    </source>
</evidence>
<evidence type="ECO:0000256" key="4">
    <source>
        <dbReference type="PROSITE-ProRule" id="PRU00091"/>
    </source>
</evidence>
<dbReference type="Gene3D" id="3.30.40.10">
    <property type="entry name" value="Zinc/RING finger domain, C3HC4 (zinc finger)"/>
    <property type="match status" value="1"/>
</dbReference>
<feature type="region of interest" description="Disordered" evidence="5">
    <location>
        <begin position="110"/>
        <end position="155"/>
    </location>
</feature>
<dbReference type="EMBL" id="JH767152">
    <property type="protein sequence ID" value="EQC35013.1"/>
    <property type="molecule type" value="Genomic_DNA"/>
</dbReference>
<dbReference type="AlphaFoldDB" id="T0RRE9"/>
<dbReference type="InterPro" id="IPR000306">
    <property type="entry name" value="Znf_FYVE"/>
</dbReference>
<dbReference type="VEuPathDB" id="FungiDB:SDRG_07254"/>
<dbReference type="InterPro" id="IPR017455">
    <property type="entry name" value="Znf_FYVE-rel"/>
</dbReference>
<evidence type="ECO:0000256" key="3">
    <source>
        <dbReference type="ARBA" id="ARBA00022833"/>
    </source>
</evidence>
<dbReference type="RefSeq" id="XP_008611297.1">
    <property type="nucleotide sequence ID" value="XM_008613075.1"/>
</dbReference>
<feature type="domain" description="FYVE-type" evidence="6">
    <location>
        <begin position="29"/>
        <end position="93"/>
    </location>
</feature>
<keyword evidence="2 4" id="KW-0863">Zinc-finger</keyword>
<proteinExistence type="predicted"/>
<dbReference type="SUPFAM" id="SSF57903">
    <property type="entry name" value="FYVE/PHD zinc finger"/>
    <property type="match status" value="1"/>
</dbReference>
<feature type="compositionally biased region" description="Polar residues" evidence="5">
    <location>
        <begin position="143"/>
        <end position="155"/>
    </location>
</feature>
<evidence type="ECO:0000313" key="7">
    <source>
        <dbReference type="EMBL" id="EQC35013.1"/>
    </source>
</evidence>
<dbReference type="OrthoDB" id="63405at2759"/>
<keyword evidence="8" id="KW-1185">Reference proteome</keyword>
<evidence type="ECO:0000259" key="6">
    <source>
        <dbReference type="PROSITE" id="PS50178"/>
    </source>
</evidence>
<gene>
    <name evidence="7" type="ORF">SDRG_07254</name>
</gene>
<accession>T0RRE9</accession>
<keyword evidence="3" id="KW-0862">Zinc</keyword>
<reference evidence="7 8" key="1">
    <citation type="submission" date="2012-04" db="EMBL/GenBank/DDBJ databases">
        <title>The Genome Sequence of Saprolegnia declina VS20.</title>
        <authorList>
            <consortium name="The Broad Institute Genome Sequencing Platform"/>
            <person name="Russ C."/>
            <person name="Nusbaum C."/>
            <person name="Tyler B."/>
            <person name="van West P."/>
            <person name="Dieguez-Uribeondo J."/>
            <person name="de Bruijn I."/>
            <person name="Tripathy S."/>
            <person name="Jiang R."/>
            <person name="Young S.K."/>
            <person name="Zeng Q."/>
            <person name="Gargeya S."/>
            <person name="Fitzgerald M."/>
            <person name="Haas B."/>
            <person name="Abouelleil A."/>
            <person name="Alvarado L."/>
            <person name="Arachchi H.M."/>
            <person name="Berlin A."/>
            <person name="Chapman S.B."/>
            <person name="Goldberg J."/>
            <person name="Griggs A."/>
            <person name="Gujja S."/>
            <person name="Hansen M."/>
            <person name="Howarth C."/>
            <person name="Imamovic A."/>
            <person name="Larimer J."/>
            <person name="McCowen C."/>
            <person name="Montmayeur A."/>
            <person name="Murphy C."/>
            <person name="Neiman D."/>
            <person name="Pearson M."/>
            <person name="Priest M."/>
            <person name="Roberts A."/>
            <person name="Saif S."/>
            <person name="Shea T."/>
            <person name="Sisk P."/>
            <person name="Sykes S."/>
            <person name="Wortman J."/>
            <person name="Nusbaum C."/>
            <person name="Birren B."/>
        </authorList>
    </citation>
    <scope>NUCLEOTIDE SEQUENCE [LARGE SCALE GENOMIC DNA]</scope>
    <source>
        <strain evidence="7 8">VS20</strain>
    </source>
</reference>
<dbReference type="PROSITE" id="PS50178">
    <property type="entry name" value="ZF_FYVE"/>
    <property type="match status" value="1"/>
</dbReference>
<evidence type="ECO:0000256" key="1">
    <source>
        <dbReference type="ARBA" id="ARBA00022723"/>
    </source>
</evidence>
<keyword evidence="1" id="KW-0479">Metal-binding</keyword>
<sequence>MVCRPVSFVQDLNLLMMDRLLHREHWVEPDERYQCNTCFQYFHLDPKKHCYMCGEIVCGDCRTRLLIEGRYMNDVGVMAFHHGFTAKVCHPCYFTFFSARAVGFFEVEKHPNRSRPSKKKLPSSHPSKPPRRPTSDHPPPSSGSLTNASPTKCAA</sequence>
<feature type="compositionally biased region" description="Basic residues" evidence="5">
    <location>
        <begin position="112"/>
        <end position="122"/>
    </location>
</feature>
<dbReference type="SMART" id="SM00064">
    <property type="entry name" value="FYVE"/>
    <property type="match status" value="1"/>
</dbReference>
<dbReference type="Proteomes" id="UP000030762">
    <property type="component" value="Unassembled WGS sequence"/>
</dbReference>